<keyword evidence="4" id="KW-0812">Transmembrane</keyword>
<evidence type="ECO:0000313" key="7">
    <source>
        <dbReference type="Proteomes" id="UP000177122"/>
    </source>
</evidence>
<comment type="caution">
    <text evidence="6">The sequence shown here is derived from an EMBL/GenBank/DDBJ whole genome shotgun (WGS) entry which is preliminary data.</text>
</comment>
<feature type="transmembrane region" description="Helical" evidence="4">
    <location>
        <begin position="36"/>
        <end position="55"/>
    </location>
</feature>
<comment type="similarity">
    <text evidence="1">Belongs to the bacterial solute-binding protein 5 family.</text>
</comment>
<evidence type="ECO:0000256" key="2">
    <source>
        <dbReference type="ARBA" id="ARBA00022448"/>
    </source>
</evidence>
<organism evidence="6 7">
    <name type="scientific">Candidatus Lloydbacteria bacterium RIFCSPHIGHO2_01_FULL_49_22</name>
    <dbReference type="NCBI Taxonomy" id="1798658"/>
    <lineage>
        <taxon>Bacteria</taxon>
        <taxon>Candidatus Lloydiibacteriota</taxon>
    </lineage>
</organism>
<dbReference type="GO" id="GO:0042597">
    <property type="term" value="C:periplasmic space"/>
    <property type="evidence" value="ECO:0007669"/>
    <property type="project" value="UniProtKB-ARBA"/>
</dbReference>
<dbReference type="Proteomes" id="UP000177122">
    <property type="component" value="Unassembled WGS sequence"/>
</dbReference>
<dbReference type="Gene3D" id="3.90.76.10">
    <property type="entry name" value="Dipeptide-binding Protein, Domain 1"/>
    <property type="match status" value="1"/>
</dbReference>
<name>A0A1G2CWI3_9BACT</name>
<dbReference type="GO" id="GO:1904680">
    <property type="term" value="F:peptide transmembrane transporter activity"/>
    <property type="evidence" value="ECO:0007669"/>
    <property type="project" value="TreeGrafter"/>
</dbReference>
<dbReference type="SUPFAM" id="SSF53850">
    <property type="entry name" value="Periplasmic binding protein-like II"/>
    <property type="match status" value="1"/>
</dbReference>
<reference evidence="6 7" key="1">
    <citation type="journal article" date="2016" name="Nat. Commun.">
        <title>Thousands of microbial genomes shed light on interconnected biogeochemical processes in an aquifer system.</title>
        <authorList>
            <person name="Anantharaman K."/>
            <person name="Brown C.T."/>
            <person name="Hug L.A."/>
            <person name="Sharon I."/>
            <person name="Castelle C.J."/>
            <person name="Probst A.J."/>
            <person name="Thomas B.C."/>
            <person name="Singh A."/>
            <person name="Wilkins M.J."/>
            <person name="Karaoz U."/>
            <person name="Brodie E.L."/>
            <person name="Williams K.H."/>
            <person name="Hubbard S.S."/>
            <person name="Banfield J.F."/>
        </authorList>
    </citation>
    <scope>NUCLEOTIDE SEQUENCE [LARGE SCALE GENOMIC DNA]</scope>
</reference>
<keyword evidence="2" id="KW-0813">Transport</keyword>
<evidence type="ECO:0000256" key="3">
    <source>
        <dbReference type="ARBA" id="ARBA00022729"/>
    </source>
</evidence>
<dbReference type="GO" id="GO:0015833">
    <property type="term" value="P:peptide transport"/>
    <property type="evidence" value="ECO:0007669"/>
    <property type="project" value="TreeGrafter"/>
</dbReference>
<dbReference type="PANTHER" id="PTHR30290:SF9">
    <property type="entry name" value="OLIGOPEPTIDE-BINDING PROTEIN APPA"/>
    <property type="match status" value="1"/>
</dbReference>
<dbReference type="InterPro" id="IPR039424">
    <property type="entry name" value="SBP_5"/>
</dbReference>
<accession>A0A1G2CWI3</accession>
<dbReference type="EMBL" id="MHLI01000007">
    <property type="protein sequence ID" value="OGZ05726.1"/>
    <property type="molecule type" value="Genomic_DNA"/>
</dbReference>
<dbReference type="PIRSF" id="PIRSF002741">
    <property type="entry name" value="MppA"/>
    <property type="match status" value="1"/>
</dbReference>
<evidence type="ECO:0000259" key="5">
    <source>
        <dbReference type="Pfam" id="PF00496"/>
    </source>
</evidence>
<keyword evidence="4" id="KW-1133">Transmembrane helix</keyword>
<dbReference type="InterPro" id="IPR000914">
    <property type="entry name" value="SBP_5_dom"/>
</dbReference>
<evidence type="ECO:0000313" key="6">
    <source>
        <dbReference type="EMBL" id="OGZ05726.1"/>
    </source>
</evidence>
<keyword evidence="3" id="KW-0732">Signal</keyword>
<sequence>MEELLSQSTESHKSAPRTTCSLLHALLSLPITLRRVLLLAAVVFVVSSFVLLARLNDRFLVEVPRHGGTLAEGIIGRPRFINPIIAKSDADRDMSQLIYSGLLSATEDGTLVPDLASNYSISPDGLTYTFTLRPELLWHDGEPITSADIAFTIDKVRDQGLVIKSPRRASWEGVEVETPDPLTVIFHIKQPYAPFLESTTMGILPKHIWQNVPNDEFDVTYYNIKPIGSGPFRVKSVMQDKDNGLPQYYDLVAWKQYAKGEPFIEDLRIVFFGNNKDLTQAYADHVIDQMHTVEPSLAGSLEAAGAQIERAPLPRIFALYFNQNKAPIFADKTVRKALALSVDKEKIVTDVLFGYGRTIDSPLPFLDTPDENTNDAAITPLERITKARDLLESNGWAPNALGIYQKTDKKTKTVTTLDFSIAIPDVPELKQAGELVKADWEKLGARVTLRVFESSSFTTEVLSPRKYDVLLYGQIIGRTPDPFAYWHSSQRNAPGLNIAFYANKKVDTLLENARKERDSEKRNTILSQFVTELTSDVPAVFIYSPDFLYATSNKVRGIHAGLITMESERFLGIENWYIESERVWKWFEGDTVRPN</sequence>
<dbReference type="InterPro" id="IPR030678">
    <property type="entry name" value="Peptide/Ni-bd"/>
</dbReference>
<dbReference type="Gene3D" id="3.10.105.10">
    <property type="entry name" value="Dipeptide-binding Protein, Domain 3"/>
    <property type="match status" value="1"/>
</dbReference>
<dbReference type="Pfam" id="PF00496">
    <property type="entry name" value="SBP_bac_5"/>
    <property type="match status" value="1"/>
</dbReference>
<keyword evidence="4" id="KW-0472">Membrane</keyword>
<evidence type="ECO:0000256" key="4">
    <source>
        <dbReference type="SAM" id="Phobius"/>
    </source>
</evidence>
<dbReference type="PANTHER" id="PTHR30290">
    <property type="entry name" value="PERIPLASMIC BINDING COMPONENT OF ABC TRANSPORTER"/>
    <property type="match status" value="1"/>
</dbReference>
<gene>
    <name evidence="6" type="ORF">A2845_01085</name>
</gene>
<dbReference type="Gene3D" id="3.40.190.10">
    <property type="entry name" value="Periplasmic binding protein-like II"/>
    <property type="match status" value="1"/>
</dbReference>
<dbReference type="GO" id="GO:0043190">
    <property type="term" value="C:ATP-binding cassette (ABC) transporter complex"/>
    <property type="evidence" value="ECO:0007669"/>
    <property type="project" value="InterPro"/>
</dbReference>
<protein>
    <recommendedName>
        <fullName evidence="5">Solute-binding protein family 5 domain-containing protein</fullName>
    </recommendedName>
</protein>
<dbReference type="AlphaFoldDB" id="A0A1G2CWI3"/>
<evidence type="ECO:0000256" key="1">
    <source>
        <dbReference type="ARBA" id="ARBA00005695"/>
    </source>
</evidence>
<feature type="domain" description="Solute-binding protein family 5" evidence="5">
    <location>
        <begin position="110"/>
        <end position="489"/>
    </location>
</feature>
<proteinExistence type="inferred from homology"/>